<feature type="compositionally biased region" description="Polar residues" evidence="1">
    <location>
        <begin position="501"/>
        <end position="521"/>
    </location>
</feature>
<feature type="region of interest" description="Disordered" evidence="1">
    <location>
        <begin position="29"/>
        <end position="96"/>
    </location>
</feature>
<feature type="compositionally biased region" description="Polar residues" evidence="1">
    <location>
        <begin position="474"/>
        <end position="483"/>
    </location>
</feature>
<proteinExistence type="predicted"/>
<protein>
    <submittedName>
        <fullName evidence="2">Uncharacterized protein</fullName>
    </submittedName>
</protein>
<feature type="compositionally biased region" description="Polar residues" evidence="1">
    <location>
        <begin position="537"/>
        <end position="552"/>
    </location>
</feature>
<name>A0A1C7NMM2_9FUNG</name>
<dbReference type="AlphaFoldDB" id="A0A1C7NMM2"/>
<feature type="compositionally biased region" description="Low complexity" evidence="1">
    <location>
        <begin position="64"/>
        <end position="79"/>
    </location>
</feature>
<keyword evidence="3" id="KW-1185">Reference proteome</keyword>
<dbReference type="OrthoDB" id="2282326at2759"/>
<reference evidence="2 3" key="1">
    <citation type="submission" date="2016-03" db="EMBL/GenBank/DDBJ databases">
        <title>Choanephora cucurbitarum.</title>
        <authorList>
            <person name="Min B."/>
            <person name="Park H."/>
            <person name="Park J.-H."/>
            <person name="Shin H.-D."/>
            <person name="Choi I.-G."/>
        </authorList>
    </citation>
    <scope>NUCLEOTIDE SEQUENCE [LARGE SCALE GENOMIC DNA]</scope>
    <source>
        <strain evidence="2 3">KUS-F28377</strain>
    </source>
</reference>
<dbReference type="Proteomes" id="UP000093000">
    <property type="component" value="Unassembled WGS sequence"/>
</dbReference>
<feature type="compositionally biased region" description="Low complexity" evidence="1">
    <location>
        <begin position="433"/>
        <end position="448"/>
    </location>
</feature>
<feature type="compositionally biased region" description="Basic and acidic residues" evidence="1">
    <location>
        <begin position="80"/>
        <end position="96"/>
    </location>
</feature>
<feature type="compositionally biased region" description="Polar residues" evidence="1">
    <location>
        <begin position="449"/>
        <end position="466"/>
    </location>
</feature>
<accession>A0A1C7NMM2</accession>
<evidence type="ECO:0000313" key="3">
    <source>
        <dbReference type="Proteomes" id="UP000093000"/>
    </source>
</evidence>
<evidence type="ECO:0000313" key="2">
    <source>
        <dbReference type="EMBL" id="OBZ90129.1"/>
    </source>
</evidence>
<sequence>MFEELDDEMLAMLVEDLVWPETTNKTIEEKQLDGLPDEPNEQELAKSLKPIINLGNTTHEDLKQSTLSQQSTTQLSNSQNRDRPKEKATELQTRKDMPNLRVSLRQRNAIQLHPFTLEYAQYRKMISNSTTRKRRPFSISNAEYADSQLEDFLVGAQKEDSNQISESQYMPDSSVTQADSLPMSLERENDNLSEDEELDFDSKHFDKYHLEKLILPKAAAAADIANTSSQNKKMITFDKRKKKKVKNSSLSKRKAPSHDQDIFSFQHKPQASFDIATINRHNGQEKDIFAFPEDGDDYSYADAITEDEEEDEELHLTRTFRTKRRRIISDDSDEDEEKTDEQKSPESEIFKMPKKVKPNPRTLERKITDGDVVPIVQDEYEFKQPRRRRMDIHDVLKKKNALNGLLPASFVKTFEKDIREEGKKYSVSKPRPKSTTSKSTKPKSSGTKVRSTQDIFASFLDSQSESETTDTEDSPLSSLTRSTIPDIFSDHENEYDDSLQGLPTLSTRSPAKNKPLLTTSIPKALPKQKQSHPILPTNMSPSLSKKQPSGHNSLEESIEDNRIRTHYRQTLFKNNATSQKRRKQALKISSIAAKKPPNLLNYPMRTMHIQDNPAPHRRRKRPKRSRDDIYVHAPLFSRLWFDKSGQAPDNNSSVFFRNTGPVRRQAFDDIYVGTSFSTRYAYESLDLRLMLAETSGLEKSTNNPFDAGLHVIHSLESIAKRTRHLYDHDLRRIRGLTNTVYLHHRLLKPLLSATPNLKSAYVHLKQAFSEPLLFEKNIVWQNINFKNRNIIDYLFFKASRSLSDAFSQGAFTHLDKHDSFYIFVSICLTQWIPKFAYAERLRMTEVFLTHIRSLTWLSVHLVTTRPKPFLPFQIIIKLQLFCLDWTCRLHHLGVRPSDWSVTDCTQMLMDTLVYAGYEDIKSNVDEKHYLVEAWVCLIQIMSVSSQGAGYCFYERVFLEQLRSSIKRKARDSVPNEFGKRKTTRMWAETLNYILDKYMML</sequence>
<feature type="compositionally biased region" description="Basic and acidic residues" evidence="1">
    <location>
        <begin position="340"/>
        <end position="351"/>
    </location>
</feature>
<feature type="region of interest" description="Disordered" evidence="1">
    <location>
        <begin position="422"/>
        <end position="562"/>
    </location>
</feature>
<comment type="caution">
    <text evidence="2">The sequence shown here is derived from an EMBL/GenBank/DDBJ whole genome shotgun (WGS) entry which is preliminary data.</text>
</comment>
<organism evidence="2 3">
    <name type="scientific">Choanephora cucurbitarum</name>
    <dbReference type="NCBI Taxonomy" id="101091"/>
    <lineage>
        <taxon>Eukaryota</taxon>
        <taxon>Fungi</taxon>
        <taxon>Fungi incertae sedis</taxon>
        <taxon>Mucoromycota</taxon>
        <taxon>Mucoromycotina</taxon>
        <taxon>Mucoromycetes</taxon>
        <taxon>Mucorales</taxon>
        <taxon>Mucorineae</taxon>
        <taxon>Choanephoraceae</taxon>
        <taxon>Choanephoroideae</taxon>
        <taxon>Choanephora</taxon>
    </lineage>
</organism>
<feature type="region of interest" description="Disordered" evidence="1">
    <location>
        <begin position="330"/>
        <end position="363"/>
    </location>
</feature>
<dbReference type="STRING" id="101091.A0A1C7NMM2"/>
<evidence type="ECO:0000256" key="1">
    <source>
        <dbReference type="SAM" id="MobiDB-lite"/>
    </source>
</evidence>
<dbReference type="EMBL" id="LUGH01000062">
    <property type="protein sequence ID" value="OBZ90129.1"/>
    <property type="molecule type" value="Genomic_DNA"/>
</dbReference>
<feature type="region of interest" description="Disordered" evidence="1">
    <location>
        <begin position="238"/>
        <end position="264"/>
    </location>
</feature>
<feature type="compositionally biased region" description="Acidic residues" evidence="1">
    <location>
        <begin position="330"/>
        <end position="339"/>
    </location>
</feature>
<feature type="compositionally biased region" description="Basic residues" evidence="1">
    <location>
        <begin position="239"/>
        <end position="255"/>
    </location>
</feature>
<dbReference type="InParanoid" id="A0A1C7NMM2"/>
<gene>
    <name evidence="2" type="ORF">A0J61_01810</name>
</gene>